<evidence type="ECO:0000313" key="1">
    <source>
        <dbReference type="EMBL" id="KAJ1205210.1"/>
    </source>
</evidence>
<keyword evidence="2" id="KW-1185">Reference proteome</keyword>
<protein>
    <submittedName>
        <fullName evidence="1">Uncharacterized protein</fullName>
    </submittedName>
</protein>
<comment type="caution">
    <text evidence="1">The sequence shown here is derived from an EMBL/GenBank/DDBJ whole genome shotgun (WGS) entry which is preliminary data.</text>
</comment>
<gene>
    <name evidence="1" type="ORF">NDU88_000645</name>
</gene>
<proteinExistence type="predicted"/>
<reference evidence="1" key="1">
    <citation type="journal article" date="2022" name="bioRxiv">
        <title>Sequencing and chromosome-scale assembly of the giantPleurodeles waltlgenome.</title>
        <authorList>
            <person name="Brown T."/>
            <person name="Elewa A."/>
            <person name="Iarovenko S."/>
            <person name="Subramanian E."/>
            <person name="Araus A.J."/>
            <person name="Petzold A."/>
            <person name="Susuki M."/>
            <person name="Suzuki K.-i.T."/>
            <person name="Hayashi T."/>
            <person name="Toyoda A."/>
            <person name="Oliveira C."/>
            <person name="Osipova E."/>
            <person name="Leigh N.D."/>
            <person name="Simon A."/>
            <person name="Yun M.H."/>
        </authorList>
    </citation>
    <scope>NUCLEOTIDE SEQUENCE</scope>
    <source>
        <strain evidence="1">20211129_DDA</strain>
        <tissue evidence="1">Liver</tissue>
    </source>
</reference>
<accession>A0AAV7VX74</accession>
<name>A0AAV7VX74_PLEWA</name>
<organism evidence="1 2">
    <name type="scientific">Pleurodeles waltl</name>
    <name type="common">Iberian ribbed newt</name>
    <dbReference type="NCBI Taxonomy" id="8319"/>
    <lineage>
        <taxon>Eukaryota</taxon>
        <taxon>Metazoa</taxon>
        <taxon>Chordata</taxon>
        <taxon>Craniata</taxon>
        <taxon>Vertebrata</taxon>
        <taxon>Euteleostomi</taxon>
        <taxon>Amphibia</taxon>
        <taxon>Batrachia</taxon>
        <taxon>Caudata</taxon>
        <taxon>Salamandroidea</taxon>
        <taxon>Salamandridae</taxon>
        <taxon>Pleurodelinae</taxon>
        <taxon>Pleurodeles</taxon>
    </lineage>
</organism>
<dbReference type="AlphaFoldDB" id="A0AAV7VX74"/>
<dbReference type="EMBL" id="JANPWB010000002">
    <property type="protein sequence ID" value="KAJ1205210.1"/>
    <property type="molecule type" value="Genomic_DNA"/>
</dbReference>
<dbReference type="Proteomes" id="UP001066276">
    <property type="component" value="Chromosome 1_2"/>
</dbReference>
<sequence>MGDGDKGPRPHWTVRLRTWLCGLSSRVGLLGRRVVSLQRRRSSLRAESVRRARSAVRSDRGPRYSCGLLHWVPEAEQGAGWLGGCCRLWGRSLGDRSAC</sequence>
<evidence type="ECO:0000313" key="2">
    <source>
        <dbReference type="Proteomes" id="UP001066276"/>
    </source>
</evidence>